<feature type="transmembrane region" description="Helical" evidence="4">
    <location>
        <begin position="39"/>
        <end position="60"/>
    </location>
</feature>
<dbReference type="InterPro" id="IPR009057">
    <property type="entry name" value="Homeodomain-like_sf"/>
</dbReference>
<dbReference type="EMBL" id="QPIW01000036">
    <property type="protein sequence ID" value="RDB02763.1"/>
    <property type="molecule type" value="Genomic_DNA"/>
</dbReference>
<dbReference type="RefSeq" id="WP_114464106.1">
    <property type="nucleotide sequence ID" value="NZ_QPIW01000036.1"/>
</dbReference>
<feature type="transmembrane region" description="Helical" evidence="4">
    <location>
        <begin position="127"/>
        <end position="144"/>
    </location>
</feature>
<keyword evidence="1" id="KW-0805">Transcription regulation</keyword>
<dbReference type="Proteomes" id="UP000253141">
    <property type="component" value="Unassembled WGS sequence"/>
</dbReference>
<dbReference type="SMART" id="SM00342">
    <property type="entry name" value="HTH_ARAC"/>
    <property type="match status" value="1"/>
</dbReference>
<dbReference type="AlphaFoldDB" id="A0A369I5G6"/>
<dbReference type="PANTHER" id="PTHR43280">
    <property type="entry name" value="ARAC-FAMILY TRANSCRIPTIONAL REGULATOR"/>
    <property type="match status" value="1"/>
</dbReference>
<sequence>MNFSTFLLSAISAFGIFLSFGLALLLIKHRNQNSRPANVLLATLLVSVSLRVVKPLLLLYAELPFWLEKIGLTAMLLAVPLLFLYLKCLLENKQKLQWLDSLHLLSALIYLVITLPDNVFNDRVYPFILAQNLVYWGACVYLVGSHWQAHKKDLYNWALIITLSIGFIIGSYVFAFVYDGSIYFMCKTSTFSYSLLVCLLALAMLMRKFVFALPKTEKYRNSKIGETQRSELFEKISCHVLQNQVYLDADLTLQSLAQQLQLGTREMSQIINEQTKTNFSDWINEFRIEDAKRRILSKEYRQQKIAAVAFDSGFNTLSSFNAVFKTKTGYTPTEYRNFHNVKNLN</sequence>
<evidence type="ECO:0000256" key="1">
    <source>
        <dbReference type="ARBA" id="ARBA00023015"/>
    </source>
</evidence>
<dbReference type="Pfam" id="PF12833">
    <property type="entry name" value="HTH_18"/>
    <property type="match status" value="1"/>
</dbReference>
<dbReference type="PANTHER" id="PTHR43280:SF29">
    <property type="entry name" value="ARAC-FAMILY TRANSCRIPTIONAL REGULATOR"/>
    <property type="match status" value="1"/>
</dbReference>
<dbReference type="GO" id="GO:0043565">
    <property type="term" value="F:sequence-specific DNA binding"/>
    <property type="evidence" value="ECO:0007669"/>
    <property type="project" value="InterPro"/>
</dbReference>
<proteinExistence type="predicted"/>
<name>A0A369I5G6_9BACT</name>
<evidence type="ECO:0000256" key="3">
    <source>
        <dbReference type="ARBA" id="ARBA00023163"/>
    </source>
</evidence>
<feature type="transmembrane region" description="Helical" evidence="4">
    <location>
        <begin position="190"/>
        <end position="210"/>
    </location>
</feature>
<keyword evidence="2" id="KW-0238">DNA-binding</keyword>
<protein>
    <submittedName>
        <fullName evidence="6">AraC family transcriptional regulator</fullName>
    </submittedName>
</protein>
<dbReference type="PROSITE" id="PS00041">
    <property type="entry name" value="HTH_ARAC_FAMILY_1"/>
    <property type="match status" value="1"/>
</dbReference>
<dbReference type="PROSITE" id="PS01124">
    <property type="entry name" value="HTH_ARAC_FAMILY_2"/>
    <property type="match status" value="1"/>
</dbReference>
<comment type="caution">
    <text evidence="6">The sequence shown here is derived from an EMBL/GenBank/DDBJ whole genome shotgun (WGS) entry which is preliminary data.</text>
</comment>
<feature type="transmembrane region" description="Helical" evidence="4">
    <location>
        <begin position="66"/>
        <end position="86"/>
    </location>
</feature>
<evidence type="ECO:0000259" key="5">
    <source>
        <dbReference type="PROSITE" id="PS01124"/>
    </source>
</evidence>
<dbReference type="GO" id="GO:0003700">
    <property type="term" value="F:DNA-binding transcription factor activity"/>
    <property type="evidence" value="ECO:0007669"/>
    <property type="project" value="InterPro"/>
</dbReference>
<feature type="transmembrane region" description="Helical" evidence="4">
    <location>
        <begin position="98"/>
        <end position="115"/>
    </location>
</feature>
<keyword evidence="7" id="KW-1185">Reference proteome</keyword>
<feature type="transmembrane region" description="Helical" evidence="4">
    <location>
        <begin position="156"/>
        <end position="178"/>
    </location>
</feature>
<evidence type="ECO:0000256" key="4">
    <source>
        <dbReference type="SAM" id="Phobius"/>
    </source>
</evidence>
<keyword evidence="4" id="KW-1133">Transmembrane helix</keyword>
<gene>
    <name evidence="6" type="ORF">DVG78_26985</name>
</gene>
<evidence type="ECO:0000256" key="2">
    <source>
        <dbReference type="ARBA" id="ARBA00023125"/>
    </source>
</evidence>
<dbReference type="Gene3D" id="1.10.10.60">
    <property type="entry name" value="Homeodomain-like"/>
    <property type="match status" value="2"/>
</dbReference>
<feature type="transmembrane region" description="Helical" evidence="4">
    <location>
        <begin position="6"/>
        <end position="27"/>
    </location>
</feature>
<accession>A0A369I5G6</accession>
<organism evidence="6 7">
    <name type="scientific">Runella aurantiaca</name>
    <dbReference type="NCBI Taxonomy" id="2282308"/>
    <lineage>
        <taxon>Bacteria</taxon>
        <taxon>Pseudomonadati</taxon>
        <taxon>Bacteroidota</taxon>
        <taxon>Cytophagia</taxon>
        <taxon>Cytophagales</taxon>
        <taxon>Spirosomataceae</taxon>
        <taxon>Runella</taxon>
    </lineage>
</organism>
<dbReference type="InterPro" id="IPR018060">
    <property type="entry name" value="HTH_AraC"/>
</dbReference>
<dbReference type="InterPro" id="IPR018062">
    <property type="entry name" value="HTH_AraC-typ_CS"/>
</dbReference>
<keyword evidence="4" id="KW-0812">Transmembrane</keyword>
<reference evidence="6 7" key="1">
    <citation type="submission" date="2018-07" db="EMBL/GenBank/DDBJ databases">
        <title>Genome analysis of Runella aurantiaca.</title>
        <authorList>
            <person name="Yang X."/>
        </authorList>
    </citation>
    <scope>NUCLEOTIDE SEQUENCE [LARGE SCALE GENOMIC DNA]</scope>
    <source>
        <strain evidence="6 7">YX9</strain>
    </source>
</reference>
<keyword evidence="4" id="KW-0472">Membrane</keyword>
<dbReference type="SUPFAM" id="SSF46689">
    <property type="entry name" value="Homeodomain-like"/>
    <property type="match status" value="1"/>
</dbReference>
<evidence type="ECO:0000313" key="7">
    <source>
        <dbReference type="Proteomes" id="UP000253141"/>
    </source>
</evidence>
<keyword evidence="3" id="KW-0804">Transcription</keyword>
<evidence type="ECO:0000313" key="6">
    <source>
        <dbReference type="EMBL" id="RDB02763.1"/>
    </source>
</evidence>
<feature type="domain" description="HTH araC/xylS-type" evidence="5">
    <location>
        <begin position="230"/>
        <end position="338"/>
    </location>
</feature>
<dbReference type="OrthoDB" id="5492415at2"/>